<reference evidence="1" key="1">
    <citation type="submission" date="2021-06" db="EMBL/GenBank/DDBJ databases">
        <authorList>
            <person name="Kallberg Y."/>
            <person name="Tangrot J."/>
            <person name="Rosling A."/>
        </authorList>
    </citation>
    <scope>NUCLEOTIDE SEQUENCE</scope>
    <source>
        <strain evidence="1">AU212A</strain>
    </source>
</reference>
<evidence type="ECO:0000313" key="2">
    <source>
        <dbReference type="Proteomes" id="UP000789860"/>
    </source>
</evidence>
<evidence type="ECO:0000313" key="1">
    <source>
        <dbReference type="EMBL" id="CAG8462283.1"/>
    </source>
</evidence>
<dbReference type="EMBL" id="CAJVPM010001218">
    <property type="protein sequence ID" value="CAG8462283.1"/>
    <property type="molecule type" value="Genomic_DNA"/>
</dbReference>
<organism evidence="1 2">
    <name type="scientific">Scutellospora calospora</name>
    <dbReference type="NCBI Taxonomy" id="85575"/>
    <lineage>
        <taxon>Eukaryota</taxon>
        <taxon>Fungi</taxon>
        <taxon>Fungi incertae sedis</taxon>
        <taxon>Mucoromycota</taxon>
        <taxon>Glomeromycotina</taxon>
        <taxon>Glomeromycetes</taxon>
        <taxon>Diversisporales</taxon>
        <taxon>Gigasporaceae</taxon>
        <taxon>Scutellospora</taxon>
    </lineage>
</organism>
<sequence>MQIFTEEEKYQTILEVRIEYLELAMNYYETNNLLDLAPNDIMHGEDIFSNPVANYFQENSNQNDDDDIINPSRKSDYSILAKLASKYLAIPTILVPSECLFSSAGLTIMEKRTSLNSQFVESILLLKLALKIWPVSYIFN</sequence>
<accession>A0ACA9KA62</accession>
<proteinExistence type="predicted"/>
<gene>
    <name evidence="1" type="ORF">SCALOS_LOCUS1669</name>
</gene>
<dbReference type="Proteomes" id="UP000789860">
    <property type="component" value="Unassembled WGS sequence"/>
</dbReference>
<comment type="caution">
    <text evidence="1">The sequence shown here is derived from an EMBL/GenBank/DDBJ whole genome shotgun (WGS) entry which is preliminary data.</text>
</comment>
<protein>
    <submittedName>
        <fullName evidence="1">6071_t:CDS:1</fullName>
    </submittedName>
</protein>
<keyword evidence="2" id="KW-1185">Reference proteome</keyword>
<name>A0ACA9KA62_9GLOM</name>